<comment type="caution">
    <text evidence="1">The sequence shown here is derived from an EMBL/GenBank/DDBJ whole genome shotgun (WGS) entry which is preliminary data.</text>
</comment>
<dbReference type="InterPro" id="IPR019231">
    <property type="entry name" value="DUF2170"/>
</dbReference>
<reference evidence="2" key="1">
    <citation type="journal article" date="2019" name="Int. J. Syst. Evol. Microbiol.">
        <title>The Global Catalogue of Microorganisms (GCM) 10K type strain sequencing project: providing services to taxonomists for standard genome sequencing and annotation.</title>
        <authorList>
            <consortium name="The Broad Institute Genomics Platform"/>
            <consortium name="The Broad Institute Genome Sequencing Center for Infectious Disease"/>
            <person name="Wu L."/>
            <person name="Ma J."/>
        </authorList>
    </citation>
    <scope>NUCLEOTIDE SEQUENCE [LARGE SCALE GENOMIC DNA]</scope>
    <source>
        <strain evidence="2">CCUG 30340</strain>
    </source>
</reference>
<evidence type="ECO:0000313" key="2">
    <source>
        <dbReference type="Proteomes" id="UP001595886"/>
    </source>
</evidence>
<accession>A0ABV9QW86</accession>
<name>A0ABV9QW86_9GAMM</name>
<evidence type="ECO:0000313" key="1">
    <source>
        <dbReference type="EMBL" id="MFC4821107.1"/>
    </source>
</evidence>
<dbReference type="EMBL" id="JBHSHD010000008">
    <property type="protein sequence ID" value="MFC4821107.1"/>
    <property type="molecule type" value="Genomic_DNA"/>
</dbReference>
<proteinExistence type="predicted"/>
<keyword evidence="2" id="KW-1185">Reference proteome</keyword>
<sequence length="208" mass="23061">MPARSPSASARSQRAFRERMREKGLVARQVFIRPQHREILATLELALREPVLPDRYRHLEAYSAMTQAWTTPALHEALAEHVLREKLPFQLTLEHGADPTIAISLPEQGDLVIHLAASGEQLFVSTPLCVGSQVRDRAAFNDACLRLNPINPLSNIGLQSLDGEDVYVVFGELSTRSPLANIVEEIEVLAQNTLDAAEALHGYLSDRP</sequence>
<protein>
    <submittedName>
        <fullName evidence="1">YjfI family protein</fullName>
    </submittedName>
</protein>
<dbReference type="RefSeq" id="WP_380021391.1">
    <property type="nucleotide sequence ID" value="NZ_JBHSHD010000008.1"/>
</dbReference>
<dbReference type="Proteomes" id="UP001595886">
    <property type="component" value="Unassembled WGS sequence"/>
</dbReference>
<organism evidence="1 2">
    <name type="scientific">Dokdonella ginsengisoli</name>
    <dbReference type="NCBI Taxonomy" id="363846"/>
    <lineage>
        <taxon>Bacteria</taxon>
        <taxon>Pseudomonadati</taxon>
        <taxon>Pseudomonadota</taxon>
        <taxon>Gammaproteobacteria</taxon>
        <taxon>Lysobacterales</taxon>
        <taxon>Rhodanobacteraceae</taxon>
        <taxon>Dokdonella</taxon>
    </lineage>
</organism>
<gene>
    <name evidence="1" type="ORF">ACFO6Q_12280</name>
</gene>
<dbReference type="Pfam" id="PF09938">
    <property type="entry name" value="DUF2170"/>
    <property type="match status" value="1"/>
</dbReference>